<gene>
    <name evidence="16" type="ORF">BABINDRAFT_162286</name>
</gene>
<proteinExistence type="inferred from homology"/>
<keyword evidence="11" id="KW-1015">Disulfide bond</keyword>
<comment type="subcellular location">
    <subcellularLocation>
        <location evidence="2">Secreted</location>
    </subcellularLocation>
</comment>
<dbReference type="CDD" id="cd05474">
    <property type="entry name" value="SAP_like"/>
    <property type="match status" value="1"/>
</dbReference>
<evidence type="ECO:0000256" key="11">
    <source>
        <dbReference type="ARBA" id="ARBA00023157"/>
    </source>
</evidence>
<dbReference type="Pfam" id="PF00026">
    <property type="entry name" value="Asp"/>
    <property type="match status" value="1"/>
</dbReference>
<dbReference type="InterPro" id="IPR001461">
    <property type="entry name" value="Aspartic_peptidase_A1"/>
</dbReference>
<dbReference type="OrthoDB" id="771136at2759"/>
<evidence type="ECO:0000256" key="6">
    <source>
        <dbReference type="ARBA" id="ARBA00022670"/>
    </source>
</evidence>
<dbReference type="AlphaFoldDB" id="A0A1E3QNJ9"/>
<dbReference type="PROSITE" id="PS00141">
    <property type="entry name" value="ASP_PROTEASE"/>
    <property type="match status" value="1"/>
</dbReference>
<keyword evidence="17" id="KW-1185">Reference proteome</keyword>
<comment type="similarity">
    <text evidence="3 13">Belongs to the peptidase A1 family.</text>
</comment>
<evidence type="ECO:0000256" key="2">
    <source>
        <dbReference type="ARBA" id="ARBA00004613"/>
    </source>
</evidence>
<dbReference type="STRING" id="984486.A0A1E3QNJ9"/>
<dbReference type="PRINTS" id="PR00792">
    <property type="entry name" value="PEPSIN"/>
</dbReference>
<evidence type="ECO:0000259" key="15">
    <source>
        <dbReference type="PROSITE" id="PS51767"/>
    </source>
</evidence>
<dbReference type="RefSeq" id="XP_018984579.1">
    <property type="nucleotide sequence ID" value="XM_019129269.1"/>
</dbReference>
<protein>
    <recommendedName>
        <fullName evidence="4">candidapepsin</fullName>
        <ecNumber evidence="4">3.4.23.24</ecNumber>
    </recommendedName>
</protein>
<dbReference type="PANTHER" id="PTHR47966">
    <property type="entry name" value="BETA-SITE APP-CLEAVING ENZYME, ISOFORM A-RELATED"/>
    <property type="match status" value="1"/>
</dbReference>
<dbReference type="Gene3D" id="2.40.70.10">
    <property type="entry name" value="Acid Proteases"/>
    <property type="match status" value="2"/>
</dbReference>
<evidence type="ECO:0000256" key="9">
    <source>
        <dbReference type="ARBA" id="ARBA00022801"/>
    </source>
</evidence>
<dbReference type="InterPro" id="IPR033121">
    <property type="entry name" value="PEPTIDASE_A1"/>
</dbReference>
<dbReference type="InterPro" id="IPR033876">
    <property type="entry name" value="SAP-like"/>
</dbReference>
<keyword evidence="5" id="KW-0964">Secreted</keyword>
<evidence type="ECO:0000256" key="14">
    <source>
        <dbReference type="SAM" id="SignalP"/>
    </source>
</evidence>
<sequence>MKLSNPVLLSVALALPANTAATPGVFKVDFNVHRGSSVDSAEHGASAHFSKREVNGVETVQLVNENSFYLANLSLGSNSQKVGVLMDTGSSDLWVTGSDNSFCETGTAKRDLRRKRDASGDASEDFNCGIYGTFDKSTSTSFKSNNTDFFTQYGDFTFASGVWGYDTVSIGSLTVENMSFAVANQSNSTMGVLGIGFASLETTYSSAMSEEDPYTYENFPMKLKSEGLIEKNIYSLYLNQLSASYGSVLFGGVDHSKYIGSLVTVPVINPSSDLLMSPWQTQITLDSVSYEGKTLLFDSTIALLDSGTSLSQLPSSIVSAAVSTLGLSFSNEIGAYIAKCDAFDDKSFTFTFGNANITVPASNFFVSLTDSNGDTSNTCAFGMVESEQTVLGDSFLRAAYVVYDLDDHEISLANANFGESSNDENIVAVVSTIPDASSGASTGTSNIGSATKAVSATTTGRSSSSSTKASSLKDSGAGCIANPGMFAIVGSVFGSALLLIL</sequence>
<evidence type="ECO:0000256" key="5">
    <source>
        <dbReference type="ARBA" id="ARBA00022525"/>
    </source>
</evidence>
<evidence type="ECO:0000256" key="12">
    <source>
        <dbReference type="PIRSR" id="PIRSR601461-1"/>
    </source>
</evidence>
<evidence type="ECO:0000313" key="17">
    <source>
        <dbReference type="Proteomes" id="UP000094336"/>
    </source>
</evidence>
<dbReference type="EC" id="3.4.23.24" evidence="4"/>
<keyword evidence="9 13" id="KW-0378">Hydrolase</keyword>
<comment type="catalytic activity">
    <reaction evidence="1">
        <text>Preferential cleavage at the carboxyl of hydrophobic amino acids, but fails to cleave 15-Leu-|-Tyr-16, 16-Tyr-|-Leu-17 and 24-Phe-|-Phe-25 of insulin B chain. Activates trypsinogen, and degrades keratin.</text>
        <dbReference type="EC" id="3.4.23.24"/>
    </reaction>
</comment>
<evidence type="ECO:0000256" key="3">
    <source>
        <dbReference type="ARBA" id="ARBA00007447"/>
    </source>
</evidence>
<dbReference type="SUPFAM" id="SSF50630">
    <property type="entry name" value="Acid proteases"/>
    <property type="match status" value="1"/>
</dbReference>
<feature type="active site" evidence="12">
    <location>
        <position position="305"/>
    </location>
</feature>
<evidence type="ECO:0000313" key="16">
    <source>
        <dbReference type="EMBL" id="ODQ79251.1"/>
    </source>
</evidence>
<dbReference type="FunFam" id="2.40.70.10:FF:000011">
    <property type="entry name" value="Aspartic protease"/>
    <property type="match status" value="1"/>
</dbReference>
<dbReference type="GO" id="GO:0006508">
    <property type="term" value="P:proteolysis"/>
    <property type="evidence" value="ECO:0007669"/>
    <property type="project" value="UniProtKB-KW"/>
</dbReference>
<evidence type="ECO:0000256" key="4">
    <source>
        <dbReference type="ARBA" id="ARBA00013207"/>
    </source>
</evidence>
<keyword evidence="7 14" id="KW-0732">Signal</keyword>
<evidence type="ECO:0000256" key="7">
    <source>
        <dbReference type="ARBA" id="ARBA00022729"/>
    </source>
</evidence>
<dbReference type="EMBL" id="KV454433">
    <property type="protein sequence ID" value="ODQ79251.1"/>
    <property type="molecule type" value="Genomic_DNA"/>
</dbReference>
<dbReference type="GO" id="GO:0004190">
    <property type="term" value="F:aspartic-type endopeptidase activity"/>
    <property type="evidence" value="ECO:0007669"/>
    <property type="project" value="UniProtKB-KW"/>
</dbReference>
<feature type="signal peptide" evidence="14">
    <location>
        <begin position="1"/>
        <end position="21"/>
    </location>
</feature>
<evidence type="ECO:0000256" key="1">
    <source>
        <dbReference type="ARBA" id="ARBA00001675"/>
    </source>
</evidence>
<evidence type="ECO:0000256" key="8">
    <source>
        <dbReference type="ARBA" id="ARBA00022750"/>
    </source>
</evidence>
<keyword evidence="8 13" id="KW-0064">Aspartyl protease</keyword>
<evidence type="ECO:0000256" key="13">
    <source>
        <dbReference type="RuleBase" id="RU000454"/>
    </source>
</evidence>
<feature type="chain" id="PRO_5009134311" description="candidapepsin" evidence="14">
    <location>
        <begin position="22"/>
        <end position="501"/>
    </location>
</feature>
<organism evidence="16 17">
    <name type="scientific">Babjeviella inositovora NRRL Y-12698</name>
    <dbReference type="NCBI Taxonomy" id="984486"/>
    <lineage>
        <taxon>Eukaryota</taxon>
        <taxon>Fungi</taxon>
        <taxon>Dikarya</taxon>
        <taxon>Ascomycota</taxon>
        <taxon>Saccharomycotina</taxon>
        <taxon>Pichiomycetes</taxon>
        <taxon>Serinales incertae sedis</taxon>
        <taxon>Babjeviella</taxon>
    </lineage>
</organism>
<dbReference type="InterPro" id="IPR021109">
    <property type="entry name" value="Peptidase_aspartic_dom_sf"/>
</dbReference>
<evidence type="ECO:0000256" key="10">
    <source>
        <dbReference type="ARBA" id="ARBA00023145"/>
    </source>
</evidence>
<dbReference type="GO" id="GO:0005576">
    <property type="term" value="C:extracellular region"/>
    <property type="evidence" value="ECO:0007669"/>
    <property type="project" value="UniProtKB-SubCell"/>
</dbReference>
<dbReference type="PANTHER" id="PTHR47966:SF65">
    <property type="entry name" value="ASPARTIC-TYPE ENDOPEPTIDASE"/>
    <property type="match status" value="1"/>
</dbReference>
<dbReference type="InterPro" id="IPR001969">
    <property type="entry name" value="Aspartic_peptidase_AS"/>
</dbReference>
<keyword evidence="6 13" id="KW-0645">Protease</keyword>
<dbReference type="GeneID" id="30147122"/>
<dbReference type="Proteomes" id="UP000094336">
    <property type="component" value="Unassembled WGS sequence"/>
</dbReference>
<accession>A0A1E3QNJ9</accession>
<keyword evidence="10" id="KW-0865">Zymogen</keyword>
<feature type="active site" evidence="12">
    <location>
        <position position="87"/>
    </location>
</feature>
<reference evidence="17" key="1">
    <citation type="submission" date="2016-05" db="EMBL/GenBank/DDBJ databases">
        <title>Comparative genomics of biotechnologically important yeasts.</title>
        <authorList>
            <consortium name="DOE Joint Genome Institute"/>
            <person name="Riley R."/>
            <person name="Haridas S."/>
            <person name="Wolfe K.H."/>
            <person name="Lopes M.R."/>
            <person name="Hittinger C.T."/>
            <person name="Goker M."/>
            <person name="Salamov A."/>
            <person name="Wisecaver J."/>
            <person name="Long T.M."/>
            <person name="Aerts A.L."/>
            <person name="Barry K."/>
            <person name="Choi C."/>
            <person name="Clum A."/>
            <person name="Coughlan A.Y."/>
            <person name="Deshpande S."/>
            <person name="Douglass A.P."/>
            <person name="Hanson S.J."/>
            <person name="Klenk H.-P."/>
            <person name="Labutti K."/>
            <person name="Lapidus A."/>
            <person name="Lindquist E."/>
            <person name="Lipzen A."/>
            <person name="Meier-Kolthoff J.P."/>
            <person name="Ohm R.A."/>
            <person name="Otillar R.P."/>
            <person name="Pangilinan J."/>
            <person name="Peng Y."/>
            <person name="Rokas A."/>
            <person name="Rosa C.A."/>
            <person name="Scheuner C."/>
            <person name="Sibirny A.A."/>
            <person name="Slot J.C."/>
            <person name="Stielow J.B."/>
            <person name="Sun H."/>
            <person name="Kurtzman C.P."/>
            <person name="Blackwell M."/>
            <person name="Grigoriev I.V."/>
            <person name="Jeffries T.W."/>
        </authorList>
    </citation>
    <scope>NUCLEOTIDE SEQUENCE [LARGE SCALE GENOMIC DNA]</scope>
    <source>
        <strain evidence="17">NRRL Y-12698</strain>
    </source>
</reference>
<name>A0A1E3QNJ9_9ASCO</name>
<feature type="domain" description="Peptidase A1" evidence="15">
    <location>
        <begin position="69"/>
        <end position="413"/>
    </location>
</feature>
<dbReference type="PROSITE" id="PS51767">
    <property type="entry name" value="PEPTIDASE_A1"/>
    <property type="match status" value="1"/>
</dbReference>